<comment type="similarity">
    <text evidence="3">Belongs to the GMC oxidoreductase family.</text>
</comment>
<evidence type="ECO:0000256" key="18">
    <source>
        <dbReference type="PIRSR" id="PIRSR000137-1"/>
    </source>
</evidence>
<comment type="catalytic activity">
    <reaction evidence="15">
        <text>pyranose + acceptor = pyranos-3-ulose + reduced acceptor.</text>
        <dbReference type="EC" id="1.1.99.29"/>
    </reaction>
</comment>
<dbReference type="Pfam" id="PF05199">
    <property type="entry name" value="GMC_oxred_C"/>
    <property type="match status" value="1"/>
</dbReference>
<feature type="active site" description="Proton acceptor" evidence="18">
    <location>
        <position position="535"/>
    </location>
</feature>
<evidence type="ECO:0000256" key="3">
    <source>
        <dbReference type="ARBA" id="ARBA00010790"/>
    </source>
</evidence>
<dbReference type="PANTHER" id="PTHR11552:SF201">
    <property type="entry name" value="GLUCOSE-METHANOL-CHOLINE OXIDOREDUCTASE N-TERMINAL DOMAIN-CONTAINING PROTEIN"/>
    <property type="match status" value="1"/>
</dbReference>
<comment type="cofactor">
    <cofactor evidence="1 19">
        <name>FAD</name>
        <dbReference type="ChEBI" id="CHEBI:57692"/>
    </cofactor>
</comment>
<keyword evidence="9 19" id="KW-0274">FAD</keyword>
<feature type="binding site" evidence="19">
    <location>
        <position position="76"/>
    </location>
    <ligand>
        <name>FAD</name>
        <dbReference type="ChEBI" id="CHEBI:57692"/>
    </ligand>
</feature>
<keyword evidence="8" id="KW-0732">Signal</keyword>
<dbReference type="Gene3D" id="3.30.560.10">
    <property type="entry name" value="Glucose Oxidase, domain 3"/>
    <property type="match status" value="1"/>
</dbReference>
<keyword evidence="7" id="KW-0285">Flavoprotein</keyword>
<comment type="catalytic activity">
    <reaction evidence="13">
        <text>pyranose + acceptor = pyranos-2-ulose + reduced acceptor.</text>
        <dbReference type="EC" id="1.1.99.29"/>
    </reaction>
</comment>
<dbReference type="EC" id="1.1.99.29" evidence="5"/>
<dbReference type="GO" id="GO:0050660">
    <property type="term" value="F:flavin adenine dinucleotide binding"/>
    <property type="evidence" value="ECO:0007669"/>
    <property type="project" value="InterPro"/>
</dbReference>
<dbReference type="AlphaFoldDB" id="A0A9P5NFY8"/>
<evidence type="ECO:0000256" key="17">
    <source>
        <dbReference type="ARBA" id="ARBA00034059"/>
    </source>
</evidence>
<evidence type="ECO:0000256" key="9">
    <source>
        <dbReference type="ARBA" id="ARBA00022827"/>
    </source>
</evidence>
<dbReference type="InterPro" id="IPR036188">
    <property type="entry name" value="FAD/NAD-bd_sf"/>
</dbReference>
<keyword evidence="22" id="KW-1185">Reference proteome</keyword>
<keyword evidence="6" id="KW-0964">Secreted</keyword>
<name>A0A9P5NFY8_GYMJU</name>
<sequence length="576" mass="63884">MQFANYIIVGGGLAGTALAVRLSEVPTLTVAVLEVGGDKFHDENFDTPDWAYFSSPQKHLGGHSMYLPRGKGIGGTGLLNFMEVNRASATEYDDIGKLIGETSKWSWDGLLPYFRKKYNMAFDAKYQGTSGPVQRTLPRWLDTIAMPWLEAVESYGIQHNADPNDGDDRGTWISTKKIDSNSVRSSAASAYYEPNSLQPNLKIITGVHATKVITSKEDLVTVTGVEFLQNGQLQTIQAKKEVILCCGSYNTPQILELSGIGDPAILKKHGIPVIIDLPAVGNNLEEHITATYTAKLTPGHETWESLRDPDFAEKQKEIYSFCQGLRLFQQDHWGGMLSGLPSAFAFLTFKDFDSDGVIANSVKTLDLPSEQPYNLQKEWVQNDKVPFLEINAFDRFMPGTVTEPEPNSNYMSSSIILLHPFSRGSVHITSTDPLKAPVDLKILVTGYKILQEVYKMGPLKDHIDSEVSPGKEIQTDEQLIEYTRKTLDSTYHPMSTVRMLPREAGGCVDAHLKVYGTKNLRVVDASIFPTAISAHPQATLYAIAEMAMTEADLYMEFEPARRNSRQSGILIAQYIL</sequence>
<comment type="function">
    <text evidence="12">Catalyzes the single-oxidation or sequential double oxidation reaction of carbohydrates primarily at carbon-2 and/or carbon-3 with the concomitant reduction of the flavin. The enzyme exhibits a broad sugar substrate specificity, oxidizing different aldopyranoses to the corresponding C-1, C-2, C-3 or C-1,2, C-2,3 and C-3,4 (di)dehydro sugars with substrate-specific regioselectivity. Accepts only a narrow range of electron acceptors such as substituted benzoquinones and complexed metal ions and reacts extremely slowly with O(2) as acceptor. May play a role in the natural recycling of plant matter by oxidizing all major monosaccharides in lignocellulose and by reducing quinone compounds or reactive radical species generated during lignin depolymerization.</text>
</comment>
<evidence type="ECO:0000313" key="21">
    <source>
        <dbReference type="EMBL" id="KAF8884272.1"/>
    </source>
</evidence>
<evidence type="ECO:0000256" key="11">
    <source>
        <dbReference type="ARBA" id="ARBA00023180"/>
    </source>
</evidence>
<evidence type="ECO:0000256" key="15">
    <source>
        <dbReference type="ARBA" id="ARBA00034029"/>
    </source>
</evidence>
<evidence type="ECO:0000256" key="4">
    <source>
        <dbReference type="ARBA" id="ARBA00011245"/>
    </source>
</evidence>
<dbReference type="SUPFAM" id="SSF51905">
    <property type="entry name" value="FAD/NAD(P)-binding domain"/>
    <property type="match status" value="1"/>
</dbReference>
<evidence type="ECO:0000256" key="1">
    <source>
        <dbReference type="ARBA" id="ARBA00001974"/>
    </source>
</evidence>
<evidence type="ECO:0000256" key="19">
    <source>
        <dbReference type="PIRSR" id="PIRSR000137-2"/>
    </source>
</evidence>
<protein>
    <recommendedName>
        <fullName evidence="5">pyranose dehydrogenase (acceptor)</fullName>
        <ecNumber evidence="5">1.1.99.29</ecNumber>
    </recommendedName>
</protein>
<evidence type="ECO:0000313" key="22">
    <source>
        <dbReference type="Proteomes" id="UP000724874"/>
    </source>
</evidence>
<evidence type="ECO:0000256" key="2">
    <source>
        <dbReference type="ARBA" id="ARBA00004613"/>
    </source>
</evidence>
<dbReference type="PIRSF" id="PIRSF000137">
    <property type="entry name" value="Alcohol_oxidase"/>
    <property type="match status" value="1"/>
</dbReference>
<evidence type="ECO:0000256" key="6">
    <source>
        <dbReference type="ARBA" id="ARBA00022525"/>
    </source>
</evidence>
<dbReference type="Pfam" id="PF00732">
    <property type="entry name" value="GMC_oxred_N"/>
    <property type="match status" value="1"/>
</dbReference>
<comment type="catalytic activity">
    <reaction evidence="16">
        <text>a pyranoside + acceptor = a pyranosid-3-ulose + reduced acceptor.</text>
        <dbReference type="EC" id="1.1.99.29"/>
    </reaction>
</comment>
<dbReference type="Proteomes" id="UP000724874">
    <property type="component" value="Unassembled WGS sequence"/>
</dbReference>
<dbReference type="GO" id="GO:0005576">
    <property type="term" value="C:extracellular region"/>
    <property type="evidence" value="ECO:0007669"/>
    <property type="project" value="UniProtKB-SubCell"/>
</dbReference>
<feature type="binding site" evidence="19">
    <location>
        <begin position="536"/>
        <end position="537"/>
    </location>
    <ligand>
        <name>FAD</name>
        <dbReference type="ChEBI" id="CHEBI:57692"/>
    </ligand>
</feature>
<comment type="caution">
    <text evidence="21">The sequence shown here is derived from an EMBL/GenBank/DDBJ whole genome shotgun (WGS) entry which is preliminary data.</text>
</comment>
<gene>
    <name evidence="21" type="ORF">CPB84DRAFT_1750441</name>
</gene>
<dbReference type="InterPro" id="IPR000172">
    <property type="entry name" value="GMC_OxRdtase_N"/>
</dbReference>
<comment type="subunit">
    <text evidence="4">Monomer.</text>
</comment>
<accession>A0A9P5NFY8</accession>
<proteinExistence type="inferred from homology"/>
<dbReference type="Gene3D" id="3.50.50.60">
    <property type="entry name" value="FAD/NAD(P)-binding domain"/>
    <property type="match status" value="1"/>
</dbReference>
<evidence type="ECO:0000256" key="10">
    <source>
        <dbReference type="ARBA" id="ARBA00023002"/>
    </source>
</evidence>
<dbReference type="EMBL" id="JADNYJ010000109">
    <property type="protein sequence ID" value="KAF8884272.1"/>
    <property type="molecule type" value="Genomic_DNA"/>
</dbReference>
<evidence type="ECO:0000259" key="20">
    <source>
        <dbReference type="PROSITE" id="PS00624"/>
    </source>
</evidence>
<dbReference type="InterPro" id="IPR012132">
    <property type="entry name" value="GMC_OxRdtase"/>
</dbReference>
<evidence type="ECO:0000256" key="5">
    <source>
        <dbReference type="ARBA" id="ARBA00013177"/>
    </source>
</evidence>
<evidence type="ECO:0000256" key="16">
    <source>
        <dbReference type="ARBA" id="ARBA00034050"/>
    </source>
</evidence>
<comment type="catalytic activity">
    <reaction evidence="14">
        <text>pyranose + acceptor = pyranos-2,3-diulose + reduced acceptor.</text>
        <dbReference type="EC" id="1.1.99.29"/>
    </reaction>
</comment>
<dbReference type="InterPro" id="IPR007867">
    <property type="entry name" value="GMC_OxRtase_C"/>
</dbReference>
<evidence type="ECO:0000256" key="8">
    <source>
        <dbReference type="ARBA" id="ARBA00022729"/>
    </source>
</evidence>
<dbReference type="PROSITE" id="PS00624">
    <property type="entry name" value="GMC_OXRED_2"/>
    <property type="match status" value="1"/>
</dbReference>
<dbReference type="PANTHER" id="PTHR11552">
    <property type="entry name" value="GLUCOSE-METHANOL-CHOLINE GMC OXIDOREDUCTASE"/>
    <property type="match status" value="1"/>
</dbReference>
<evidence type="ECO:0000256" key="7">
    <source>
        <dbReference type="ARBA" id="ARBA00022630"/>
    </source>
</evidence>
<dbReference type="GO" id="GO:0033718">
    <property type="term" value="F:pyranose dehydrogenase (acceptor) activity"/>
    <property type="evidence" value="ECO:0007669"/>
    <property type="project" value="UniProtKB-EC"/>
</dbReference>
<keyword evidence="10" id="KW-0560">Oxidoreductase</keyword>
<dbReference type="SUPFAM" id="SSF54373">
    <property type="entry name" value="FAD-linked reductases, C-terminal domain"/>
    <property type="match status" value="1"/>
</dbReference>
<evidence type="ECO:0000256" key="13">
    <source>
        <dbReference type="ARBA" id="ARBA00033986"/>
    </source>
</evidence>
<keyword evidence="11" id="KW-0325">Glycoprotein</keyword>
<feature type="domain" description="Glucose-methanol-choline oxidoreductase N-terminal" evidence="20">
    <location>
        <begin position="247"/>
        <end position="261"/>
    </location>
</feature>
<comment type="subcellular location">
    <subcellularLocation>
        <location evidence="2">Secreted</location>
    </subcellularLocation>
</comment>
<evidence type="ECO:0000256" key="14">
    <source>
        <dbReference type="ARBA" id="ARBA00034010"/>
    </source>
</evidence>
<dbReference type="InterPro" id="IPR027424">
    <property type="entry name" value="Glucose_Oxidase_domain_2"/>
</dbReference>
<evidence type="ECO:0000256" key="12">
    <source>
        <dbReference type="ARBA" id="ARBA00024699"/>
    </source>
</evidence>
<comment type="catalytic activity">
    <reaction evidence="17">
        <text>a pyranoside + acceptor = a pyranosid-3,4-diulose + reduced acceptor.</text>
        <dbReference type="EC" id="1.1.99.29"/>
    </reaction>
</comment>
<feature type="active site" description="Proton donor" evidence="18">
    <location>
        <position position="492"/>
    </location>
</feature>
<reference evidence="21" key="1">
    <citation type="submission" date="2020-11" db="EMBL/GenBank/DDBJ databases">
        <authorList>
            <consortium name="DOE Joint Genome Institute"/>
            <person name="Ahrendt S."/>
            <person name="Riley R."/>
            <person name="Andreopoulos W."/>
            <person name="LaButti K."/>
            <person name="Pangilinan J."/>
            <person name="Ruiz-duenas F.J."/>
            <person name="Barrasa J.M."/>
            <person name="Sanchez-Garcia M."/>
            <person name="Camarero S."/>
            <person name="Miyauchi S."/>
            <person name="Serrano A."/>
            <person name="Linde D."/>
            <person name="Babiker R."/>
            <person name="Drula E."/>
            <person name="Ayuso-Fernandez I."/>
            <person name="Pacheco R."/>
            <person name="Padilla G."/>
            <person name="Ferreira P."/>
            <person name="Barriuso J."/>
            <person name="Kellner H."/>
            <person name="Castanera R."/>
            <person name="Alfaro M."/>
            <person name="Ramirez L."/>
            <person name="Pisabarro A.G."/>
            <person name="Kuo A."/>
            <person name="Tritt A."/>
            <person name="Lipzen A."/>
            <person name="He G."/>
            <person name="Yan M."/>
            <person name="Ng V."/>
            <person name="Cullen D."/>
            <person name="Martin F."/>
            <person name="Rosso M.-N."/>
            <person name="Henrissat B."/>
            <person name="Hibbett D."/>
            <person name="Martinez A.T."/>
            <person name="Grigoriev I.V."/>
        </authorList>
    </citation>
    <scope>NUCLEOTIDE SEQUENCE</scope>
    <source>
        <strain evidence="21">AH 44721</strain>
    </source>
</reference>
<dbReference type="OrthoDB" id="269227at2759"/>
<organism evidence="21 22">
    <name type="scientific">Gymnopilus junonius</name>
    <name type="common">Spectacular rustgill mushroom</name>
    <name type="synonym">Gymnopilus spectabilis subsp. junonius</name>
    <dbReference type="NCBI Taxonomy" id="109634"/>
    <lineage>
        <taxon>Eukaryota</taxon>
        <taxon>Fungi</taxon>
        <taxon>Dikarya</taxon>
        <taxon>Basidiomycota</taxon>
        <taxon>Agaricomycotina</taxon>
        <taxon>Agaricomycetes</taxon>
        <taxon>Agaricomycetidae</taxon>
        <taxon>Agaricales</taxon>
        <taxon>Agaricineae</taxon>
        <taxon>Hymenogastraceae</taxon>
        <taxon>Gymnopilus</taxon>
    </lineage>
</organism>
<dbReference type="Gene3D" id="4.10.450.10">
    <property type="entry name" value="Glucose Oxidase, domain 2"/>
    <property type="match status" value="1"/>
</dbReference>